<name>A0A6J4TDJ5_9ACTN</name>
<dbReference type="EMBL" id="CADCVS010000384">
    <property type="protein sequence ID" value="CAA9520008.1"/>
    <property type="molecule type" value="Genomic_DNA"/>
</dbReference>
<reference evidence="8" key="1">
    <citation type="submission" date="2020-02" db="EMBL/GenBank/DDBJ databases">
        <authorList>
            <person name="Meier V. D."/>
        </authorList>
    </citation>
    <scope>NUCLEOTIDE SEQUENCE</scope>
    <source>
        <strain evidence="8">AVDCRST_MAG30</strain>
    </source>
</reference>
<feature type="transmembrane region" description="Helical" evidence="6">
    <location>
        <begin position="373"/>
        <end position="394"/>
    </location>
</feature>
<evidence type="ECO:0000256" key="6">
    <source>
        <dbReference type="SAM" id="Phobius"/>
    </source>
</evidence>
<feature type="transmembrane region" description="Helical" evidence="6">
    <location>
        <begin position="638"/>
        <end position="663"/>
    </location>
</feature>
<evidence type="ECO:0000256" key="5">
    <source>
        <dbReference type="ARBA" id="ARBA00023136"/>
    </source>
</evidence>
<comment type="subcellular location">
    <subcellularLocation>
        <location evidence="1">Cell membrane</location>
        <topology evidence="1">Multi-pass membrane protein</topology>
    </subcellularLocation>
</comment>
<dbReference type="GO" id="GO:0005886">
    <property type="term" value="C:plasma membrane"/>
    <property type="evidence" value="ECO:0007669"/>
    <property type="project" value="UniProtKB-SubCell"/>
</dbReference>
<feature type="transmembrane region" description="Helical" evidence="6">
    <location>
        <begin position="208"/>
        <end position="228"/>
    </location>
</feature>
<evidence type="ECO:0000256" key="3">
    <source>
        <dbReference type="ARBA" id="ARBA00022692"/>
    </source>
</evidence>
<feature type="transmembrane region" description="Helical" evidence="6">
    <location>
        <begin position="183"/>
        <end position="201"/>
    </location>
</feature>
<proteinExistence type="predicted"/>
<dbReference type="SUPFAM" id="SSF82866">
    <property type="entry name" value="Multidrug efflux transporter AcrB transmembrane domain"/>
    <property type="match status" value="2"/>
</dbReference>
<dbReference type="InterPro" id="IPR004869">
    <property type="entry name" value="MMPL_dom"/>
</dbReference>
<feature type="transmembrane region" description="Helical" evidence="6">
    <location>
        <begin position="529"/>
        <end position="546"/>
    </location>
</feature>
<feature type="transmembrane region" description="Helical" evidence="6">
    <location>
        <begin position="311"/>
        <end position="333"/>
    </location>
</feature>
<sequence>MTTNPRSLAARMGRWSAAHRRRAILGWLAFVIVAFAAGTATGTRAPDGYDGIGDSGRADAILDRAFPDTMGESVLVQAPRGGSVNDPEVRAAAAEVAAAIRRTSPAVARTLETGQVSRDGRSRLLSFEIGMPATPETTVEPVLAAVERAGRAHPSVFVGQFGDASADIALSESMDDDFRRAEILSLPITLLVLLVAFGALVAAGIPLLLGLSAVVGTLGLIGLVSQAIPMDETVSSVVLLVGLAVGVDYTLFYLRREREERRRGASERDALATAAATSGQAVLVSGVTVMIAMAGMLLAGDTTFTSLGVGSMMVVAVAMIGSVTAVPAVLAALGDRVERGRIPVLGRIADGRREPRGWPAVLRVVLRRPAVSAALAAGVLLVMAWPATGMRIALSDVDDLPADLPAMQTYDRLQAAFPGGQIPGVIAVRARDVTAPALRSRLADLRERVDAAPHLNGPVEVSVSEDRTVASIRVPMAGSGSDEASMAGLRELRSGVVPAVFGGLPGVEAAVTGETAGTKDFNDRMTGRAPLVFGFVLGFAFLLMLVTFRSLVIPVKAILMNLLSVGAAYGILVWVFQDGHLEGLLGFESPGAVISWLPMFLFVILFGLSMDYHVFILSRVREAWARGVPTDRAVSEGITATAGTVTSAAAVMIAVFAIFATLSSLEFKMMGVGLATAILIDATIVRAVLLPATMKLLGDWNWYLPRWLEWLPQPRGARAQAPVAGEPEAEREPVLV</sequence>
<keyword evidence="5 6" id="KW-0472">Membrane</keyword>
<evidence type="ECO:0000313" key="8">
    <source>
        <dbReference type="EMBL" id="CAA9520008.1"/>
    </source>
</evidence>
<dbReference type="AlphaFoldDB" id="A0A6J4TDJ5"/>
<feature type="transmembrane region" description="Helical" evidence="6">
    <location>
        <begin position="234"/>
        <end position="254"/>
    </location>
</feature>
<dbReference type="InterPro" id="IPR050545">
    <property type="entry name" value="Mycobact_MmpL"/>
</dbReference>
<dbReference type="Pfam" id="PF03176">
    <property type="entry name" value="MMPL"/>
    <property type="match status" value="2"/>
</dbReference>
<keyword evidence="4 6" id="KW-1133">Transmembrane helix</keyword>
<evidence type="ECO:0000256" key="4">
    <source>
        <dbReference type="ARBA" id="ARBA00022989"/>
    </source>
</evidence>
<feature type="domain" description="SSD" evidence="7">
    <location>
        <begin position="192"/>
        <end position="332"/>
    </location>
</feature>
<dbReference type="Gene3D" id="1.20.1640.10">
    <property type="entry name" value="Multidrug efflux transporter AcrB transmembrane domain"/>
    <property type="match status" value="2"/>
</dbReference>
<evidence type="ECO:0000256" key="2">
    <source>
        <dbReference type="ARBA" id="ARBA00022475"/>
    </source>
</evidence>
<dbReference type="PROSITE" id="PS50156">
    <property type="entry name" value="SSD"/>
    <property type="match status" value="1"/>
</dbReference>
<dbReference type="InterPro" id="IPR000731">
    <property type="entry name" value="SSD"/>
</dbReference>
<keyword evidence="3 6" id="KW-0812">Transmembrane</keyword>
<evidence type="ECO:0000256" key="1">
    <source>
        <dbReference type="ARBA" id="ARBA00004651"/>
    </source>
</evidence>
<feature type="transmembrane region" description="Helical" evidence="6">
    <location>
        <begin position="558"/>
        <end position="576"/>
    </location>
</feature>
<organism evidence="8">
    <name type="scientific">uncultured Solirubrobacteraceae bacterium</name>
    <dbReference type="NCBI Taxonomy" id="1162706"/>
    <lineage>
        <taxon>Bacteria</taxon>
        <taxon>Bacillati</taxon>
        <taxon>Actinomycetota</taxon>
        <taxon>Thermoleophilia</taxon>
        <taxon>Solirubrobacterales</taxon>
        <taxon>Solirubrobacteraceae</taxon>
        <taxon>environmental samples</taxon>
    </lineage>
</organism>
<feature type="transmembrane region" description="Helical" evidence="6">
    <location>
        <begin position="669"/>
        <end position="689"/>
    </location>
</feature>
<dbReference type="PANTHER" id="PTHR33406">
    <property type="entry name" value="MEMBRANE PROTEIN MJ1562-RELATED"/>
    <property type="match status" value="1"/>
</dbReference>
<gene>
    <name evidence="8" type="ORF">AVDCRST_MAG30-2987</name>
</gene>
<evidence type="ECO:0000259" key="7">
    <source>
        <dbReference type="PROSITE" id="PS50156"/>
    </source>
</evidence>
<accession>A0A6J4TDJ5</accession>
<feature type="transmembrane region" description="Helical" evidence="6">
    <location>
        <begin position="596"/>
        <end position="617"/>
    </location>
</feature>
<protein>
    <submittedName>
        <fullName evidence="8">Integral membrane protein</fullName>
    </submittedName>
</protein>
<dbReference type="PANTHER" id="PTHR33406:SF13">
    <property type="entry name" value="MEMBRANE PROTEIN YDFJ"/>
    <property type="match status" value="1"/>
</dbReference>
<feature type="transmembrane region" description="Helical" evidence="6">
    <location>
        <begin position="275"/>
        <end position="299"/>
    </location>
</feature>
<keyword evidence="2" id="KW-1003">Cell membrane</keyword>